<evidence type="ECO:0000256" key="1">
    <source>
        <dbReference type="ARBA" id="ARBA00004651"/>
    </source>
</evidence>
<dbReference type="Pfam" id="PF03176">
    <property type="entry name" value="MMPL"/>
    <property type="match status" value="2"/>
</dbReference>
<evidence type="ECO:0000256" key="2">
    <source>
        <dbReference type="ARBA" id="ARBA00022475"/>
    </source>
</evidence>
<dbReference type="RefSeq" id="WP_343804921.1">
    <property type="nucleotide sequence ID" value="NZ_BAAAET010000002.1"/>
</dbReference>
<dbReference type="PROSITE" id="PS50156">
    <property type="entry name" value="SSD"/>
    <property type="match status" value="1"/>
</dbReference>
<evidence type="ECO:0000313" key="8">
    <source>
        <dbReference type="EMBL" id="GAA0691039.1"/>
    </source>
</evidence>
<comment type="subcellular location">
    <subcellularLocation>
        <location evidence="1">Cell membrane</location>
        <topology evidence="1">Multi-pass membrane protein</topology>
    </subcellularLocation>
</comment>
<feature type="transmembrane region" description="Helical" evidence="6">
    <location>
        <begin position="621"/>
        <end position="639"/>
    </location>
</feature>
<feature type="transmembrane region" description="Helical" evidence="6">
    <location>
        <begin position="363"/>
        <end position="388"/>
    </location>
</feature>
<dbReference type="PANTHER" id="PTHR33406:SF10">
    <property type="entry name" value="SSD DOMAIN-CONTAINING PROTEIN"/>
    <property type="match status" value="1"/>
</dbReference>
<feature type="transmembrane region" description="Helical" evidence="6">
    <location>
        <begin position="646"/>
        <end position="665"/>
    </location>
</feature>
<feature type="transmembrane region" description="Helical" evidence="6">
    <location>
        <begin position="293"/>
        <end position="314"/>
    </location>
</feature>
<feature type="domain" description="SSD" evidence="7">
    <location>
        <begin position="263"/>
        <end position="388"/>
    </location>
</feature>
<evidence type="ECO:0000259" key="7">
    <source>
        <dbReference type="PROSITE" id="PS50156"/>
    </source>
</evidence>
<keyword evidence="4 6" id="KW-1133">Transmembrane helix</keyword>
<keyword evidence="9" id="KW-1185">Reference proteome</keyword>
<sequence>MNQNQSLTPPENKAPLVERMVFGNRPLVLLIFTLLTVYFGYHVMQLRPVASFERMIPVYHEYVQAYLKHSDKLKGLSNTVRIVVETTDDDIFNKEYIETLRKIHDATFFMHGVDRQNMLSLWASAVRYKEVTEEGFAGDTVMPSDFDGTAESLQQLRKNIETAGLVGSMVANDFKSTTLVVPLIEYDTEAKKPLDYHEFSQELEEQIRDKFQNDHIKIHITGFAKLVGDLIDGATRVGLFFLIAFTILLGLLWVNSRCWRSTLSRAVSSIIAVILQMGILHALGFGLNPYSMLVPFLMFALGVSHGIQMFNTVVHKLMAGHDKVTAVRQAYREVYLPGLSALFTDGVGFALLFIIAIGVIQDIAVGATIGVAVVALCDLCLLPVLMSYTGVSRKAVKKLERIEKEETSALWSRVALVTKRPYASAVLAATAILFAGASYVRMDLKIGDLDPGAPELRSDSRYNTDNAYIIEHYSTSSDLFVVMVESANDKCTDYRTLVEIDRLQWRLKNTPGVQSTQSIADFTKNFHAGMSEGALKWKALSRSDQFLGYTATRAQPEWTTIECNFSPIKVYLTDHKAETLERVVEVVNTFNQSVELEGVKFLLAAGNAGIEAATNHEVERAHLLTTWVVYITVIFVCIATFRSIRAAICIVVPLYITSVLCEALMTKMGIGIKVATLPVIAVGVGIGIDYGIYIYSKMKEWLDRGYDVHRAYIETLKTTGRAVAFTGVTLGVGVATWTFSPIKFQADMGLLLTFMFVWNMVGALLVLPALAFFLFKPSARKSPQIKRASNGAQLEPMATGAEMPLKERLTEPMT</sequence>
<dbReference type="InterPro" id="IPR050545">
    <property type="entry name" value="Mycobact_MmpL"/>
</dbReference>
<feature type="transmembrane region" description="Helical" evidence="6">
    <location>
        <begin position="334"/>
        <end position="357"/>
    </location>
</feature>
<evidence type="ECO:0000256" key="3">
    <source>
        <dbReference type="ARBA" id="ARBA00022692"/>
    </source>
</evidence>
<evidence type="ECO:0000256" key="5">
    <source>
        <dbReference type="ARBA" id="ARBA00023136"/>
    </source>
</evidence>
<dbReference type="Gene3D" id="1.20.1640.10">
    <property type="entry name" value="Multidrug efflux transporter AcrB transmembrane domain"/>
    <property type="match status" value="2"/>
</dbReference>
<keyword evidence="3 6" id="KW-0812">Transmembrane</keyword>
<keyword evidence="5 6" id="KW-0472">Membrane</keyword>
<evidence type="ECO:0000256" key="6">
    <source>
        <dbReference type="SAM" id="Phobius"/>
    </source>
</evidence>
<proteinExistence type="predicted"/>
<name>A0ABP3TB88_9GAMM</name>
<organism evidence="8 9">
    <name type="scientific">Marinobacterium maritimum</name>
    <dbReference type="NCBI Taxonomy" id="500162"/>
    <lineage>
        <taxon>Bacteria</taxon>
        <taxon>Pseudomonadati</taxon>
        <taxon>Pseudomonadota</taxon>
        <taxon>Gammaproteobacteria</taxon>
        <taxon>Oceanospirillales</taxon>
        <taxon>Oceanospirillaceae</taxon>
        <taxon>Marinobacterium</taxon>
    </lineage>
</organism>
<feature type="transmembrane region" description="Helical" evidence="6">
    <location>
        <begin position="722"/>
        <end position="739"/>
    </location>
</feature>
<keyword evidence="2" id="KW-1003">Cell membrane</keyword>
<dbReference type="InterPro" id="IPR004869">
    <property type="entry name" value="MMPL_dom"/>
</dbReference>
<protein>
    <submittedName>
        <fullName evidence="8">RND family transporter</fullName>
    </submittedName>
</protein>
<feature type="transmembrane region" description="Helical" evidence="6">
    <location>
        <begin position="237"/>
        <end position="254"/>
    </location>
</feature>
<dbReference type="EMBL" id="BAAAET010000002">
    <property type="protein sequence ID" value="GAA0691039.1"/>
    <property type="molecule type" value="Genomic_DNA"/>
</dbReference>
<feature type="transmembrane region" description="Helical" evidence="6">
    <location>
        <begin position="266"/>
        <end position="287"/>
    </location>
</feature>
<feature type="transmembrane region" description="Helical" evidence="6">
    <location>
        <begin position="422"/>
        <end position="440"/>
    </location>
</feature>
<feature type="transmembrane region" description="Helical" evidence="6">
    <location>
        <begin position="751"/>
        <end position="775"/>
    </location>
</feature>
<comment type="caution">
    <text evidence="8">The sequence shown here is derived from an EMBL/GenBank/DDBJ whole genome shotgun (WGS) entry which is preliminary data.</text>
</comment>
<evidence type="ECO:0000256" key="4">
    <source>
        <dbReference type="ARBA" id="ARBA00022989"/>
    </source>
</evidence>
<dbReference type="PANTHER" id="PTHR33406">
    <property type="entry name" value="MEMBRANE PROTEIN MJ1562-RELATED"/>
    <property type="match status" value="1"/>
</dbReference>
<feature type="transmembrane region" description="Helical" evidence="6">
    <location>
        <begin position="27"/>
        <end position="44"/>
    </location>
</feature>
<dbReference type="InterPro" id="IPR000731">
    <property type="entry name" value="SSD"/>
</dbReference>
<reference evidence="9" key="1">
    <citation type="journal article" date="2019" name="Int. J. Syst. Evol. Microbiol.">
        <title>The Global Catalogue of Microorganisms (GCM) 10K type strain sequencing project: providing services to taxonomists for standard genome sequencing and annotation.</title>
        <authorList>
            <consortium name="The Broad Institute Genomics Platform"/>
            <consortium name="The Broad Institute Genome Sequencing Center for Infectious Disease"/>
            <person name="Wu L."/>
            <person name="Ma J."/>
        </authorList>
    </citation>
    <scope>NUCLEOTIDE SEQUENCE [LARGE SCALE GENOMIC DNA]</scope>
    <source>
        <strain evidence="9">JCM 15134</strain>
    </source>
</reference>
<feature type="transmembrane region" description="Helical" evidence="6">
    <location>
        <begin position="677"/>
        <end position="695"/>
    </location>
</feature>
<evidence type="ECO:0000313" key="9">
    <source>
        <dbReference type="Proteomes" id="UP001499915"/>
    </source>
</evidence>
<accession>A0ABP3TB88</accession>
<gene>
    <name evidence="8" type="ORF">GCM10009104_17280</name>
</gene>
<dbReference type="SUPFAM" id="SSF82866">
    <property type="entry name" value="Multidrug efflux transporter AcrB transmembrane domain"/>
    <property type="match status" value="2"/>
</dbReference>
<dbReference type="Proteomes" id="UP001499915">
    <property type="component" value="Unassembled WGS sequence"/>
</dbReference>